<evidence type="ECO:0000256" key="2">
    <source>
        <dbReference type="ARBA" id="ARBA00022679"/>
    </source>
</evidence>
<evidence type="ECO:0000256" key="1">
    <source>
        <dbReference type="ARBA" id="ARBA00012493"/>
    </source>
</evidence>
<keyword evidence="2" id="KW-0808">Transferase</keyword>
<dbReference type="GO" id="GO:0046872">
    <property type="term" value="F:metal ion binding"/>
    <property type="evidence" value="ECO:0007669"/>
    <property type="project" value="UniProtKB-KW"/>
</dbReference>
<comment type="similarity">
    <text evidence="8">Belongs to the bacterial reverse transcriptase family.</text>
</comment>
<dbReference type="PROSITE" id="PS50878">
    <property type="entry name" value="RT_POL"/>
    <property type="match status" value="1"/>
</dbReference>
<sequence length="449" mass="50195">MSDPSQQTATGTATGTDPVPPEWPQIAEAGGIHNWVQADLRRRGLIEEVDTASLSDKQRKAFRARRDEERRVRKLLYAQAWAAYKRAHLVHVGVGVFYHDVADYDRFDIAEPEQRRQENDLPALADTTALAEALELPIPRLRWLVYHREVDRHTHYHRWTVPKRSGGERLISAPKPELKRAQRWIARNITEHLPVHGAAHGFLPGRSTATNAAVHAGARVIIKFDIRDFYPSVTLPRVKGVFRKAGYGEQVATVMALLCTEPPREEMVLRDKKYYVAVGPRSLPQGAPTSPSITNALALGLDSRLAGLARSLACRYTRYADDLTFSWHGDSEAPIQRLKNAVARIVHGEGFRVHEGKTRIMRAGGRQKVTGLVVNAAAGEGAMPPARVPRDVVRRVRAAIHNRERGKPGGEETLEQLRGWAAYIYMTNPERGRQFLERLDALADDGSSS</sequence>
<evidence type="ECO:0000313" key="13">
    <source>
        <dbReference type="Proteomes" id="UP000001880"/>
    </source>
</evidence>
<keyword evidence="13" id="KW-1185">Reference proteome</keyword>
<dbReference type="InterPro" id="IPR051083">
    <property type="entry name" value="GrpII_Intron_Splice-Mob/Def"/>
</dbReference>
<evidence type="ECO:0000256" key="8">
    <source>
        <dbReference type="ARBA" id="ARBA00034120"/>
    </source>
</evidence>
<evidence type="ECO:0000256" key="5">
    <source>
        <dbReference type="ARBA" id="ARBA00022842"/>
    </source>
</evidence>
<dbReference type="PANTHER" id="PTHR34047">
    <property type="entry name" value="NUCLEAR INTRON MATURASE 1, MITOCHONDRIAL-RELATED"/>
    <property type="match status" value="1"/>
</dbReference>
<keyword evidence="5" id="KW-0460">Magnesium</keyword>
<feature type="region of interest" description="Disordered" evidence="10">
    <location>
        <begin position="1"/>
        <end position="24"/>
    </location>
</feature>
<dbReference type="InterPro" id="IPR043502">
    <property type="entry name" value="DNA/RNA_pol_sf"/>
</dbReference>
<evidence type="ECO:0000259" key="11">
    <source>
        <dbReference type="PROSITE" id="PS50878"/>
    </source>
</evidence>
<dbReference type="KEGG" id="hoh:Hoch_1568"/>
<evidence type="ECO:0000256" key="4">
    <source>
        <dbReference type="ARBA" id="ARBA00022723"/>
    </source>
</evidence>
<protein>
    <recommendedName>
        <fullName evidence="1">RNA-directed DNA polymerase</fullName>
        <ecNumber evidence="1">2.7.7.49</ecNumber>
    </recommendedName>
</protein>
<keyword evidence="4" id="KW-0479">Metal-binding</keyword>
<dbReference type="STRING" id="502025.Hoch_1568"/>
<keyword evidence="3" id="KW-0548">Nucleotidyltransferase</keyword>
<evidence type="ECO:0000256" key="9">
    <source>
        <dbReference type="ARBA" id="ARBA00048173"/>
    </source>
</evidence>
<dbReference type="InterPro" id="IPR000477">
    <property type="entry name" value="RT_dom"/>
</dbReference>
<dbReference type="Pfam" id="PF00078">
    <property type="entry name" value="RVT_1"/>
    <property type="match status" value="1"/>
</dbReference>
<organism evidence="12 13">
    <name type="scientific">Haliangium ochraceum (strain DSM 14365 / JCM 11303 / SMP-2)</name>
    <dbReference type="NCBI Taxonomy" id="502025"/>
    <lineage>
        <taxon>Bacteria</taxon>
        <taxon>Pseudomonadati</taxon>
        <taxon>Myxococcota</taxon>
        <taxon>Polyangia</taxon>
        <taxon>Haliangiales</taxon>
        <taxon>Kofleriaceae</taxon>
        <taxon>Haliangium</taxon>
    </lineage>
</organism>
<dbReference type="EMBL" id="CP001804">
    <property type="protein sequence ID" value="ACY14119.1"/>
    <property type="molecule type" value="Genomic_DNA"/>
</dbReference>
<accession>D0LVY5</accession>
<dbReference type="OrthoDB" id="7055795at2"/>
<keyword evidence="7" id="KW-0051">Antiviral defense</keyword>
<dbReference type="AlphaFoldDB" id="D0LVY5"/>
<evidence type="ECO:0000256" key="3">
    <source>
        <dbReference type="ARBA" id="ARBA00022695"/>
    </source>
</evidence>
<dbReference type="RefSeq" id="WP_012826728.1">
    <property type="nucleotide sequence ID" value="NC_013440.1"/>
</dbReference>
<dbReference type="PANTHER" id="PTHR34047:SF7">
    <property type="entry name" value="RNA-DIRECTED DNA POLYMERASE"/>
    <property type="match status" value="1"/>
</dbReference>
<gene>
    <name evidence="12" type="ordered locus">Hoch_1568</name>
</gene>
<dbReference type="SUPFAM" id="SSF56672">
    <property type="entry name" value="DNA/RNA polymerases"/>
    <property type="match status" value="1"/>
</dbReference>
<evidence type="ECO:0000256" key="6">
    <source>
        <dbReference type="ARBA" id="ARBA00022918"/>
    </source>
</evidence>
<dbReference type="eggNOG" id="COG3344">
    <property type="taxonomic scope" value="Bacteria"/>
</dbReference>
<name>D0LVY5_HALO1</name>
<proteinExistence type="inferred from homology"/>
<dbReference type="InterPro" id="IPR000123">
    <property type="entry name" value="Reverse_transcriptase_msDNA"/>
</dbReference>
<reference evidence="12 13" key="1">
    <citation type="journal article" date="2010" name="Stand. Genomic Sci.">
        <title>Complete genome sequence of Haliangium ochraceum type strain (SMP-2).</title>
        <authorList>
            <consortium name="US DOE Joint Genome Institute (JGI-PGF)"/>
            <person name="Ivanova N."/>
            <person name="Daum C."/>
            <person name="Lang E."/>
            <person name="Abt B."/>
            <person name="Kopitz M."/>
            <person name="Saunders E."/>
            <person name="Lapidus A."/>
            <person name="Lucas S."/>
            <person name="Glavina Del Rio T."/>
            <person name="Nolan M."/>
            <person name="Tice H."/>
            <person name="Copeland A."/>
            <person name="Cheng J.F."/>
            <person name="Chen F."/>
            <person name="Bruce D."/>
            <person name="Goodwin L."/>
            <person name="Pitluck S."/>
            <person name="Mavromatis K."/>
            <person name="Pati A."/>
            <person name="Mikhailova N."/>
            <person name="Chen A."/>
            <person name="Palaniappan K."/>
            <person name="Land M."/>
            <person name="Hauser L."/>
            <person name="Chang Y.J."/>
            <person name="Jeffries C.D."/>
            <person name="Detter J.C."/>
            <person name="Brettin T."/>
            <person name="Rohde M."/>
            <person name="Goker M."/>
            <person name="Bristow J."/>
            <person name="Markowitz V."/>
            <person name="Eisen J.A."/>
            <person name="Hugenholtz P."/>
            <person name="Kyrpides N.C."/>
            <person name="Klenk H.P."/>
        </authorList>
    </citation>
    <scope>NUCLEOTIDE SEQUENCE [LARGE SCALE GENOMIC DNA]</scope>
    <source>
        <strain evidence="13">DSM 14365 / CIP 107738 / JCM 11303 / AJ 13395 / SMP-2</strain>
    </source>
</reference>
<evidence type="ECO:0000256" key="7">
    <source>
        <dbReference type="ARBA" id="ARBA00023118"/>
    </source>
</evidence>
<dbReference type="GO" id="GO:0003723">
    <property type="term" value="F:RNA binding"/>
    <property type="evidence" value="ECO:0007669"/>
    <property type="project" value="InterPro"/>
</dbReference>
<dbReference type="EC" id="2.7.7.49" evidence="1"/>
<feature type="compositionally biased region" description="Low complexity" evidence="10">
    <location>
        <begin position="1"/>
        <end position="16"/>
    </location>
</feature>
<dbReference type="GO" id="GO:0003964">
    <property type="term" value="F:RNA-directed DNA polymerase activity"/>
    <property type="evidence" value="ECO:0007669"/>
    <property type="project" value="UniProtKB-KW"/>
</dbReference>
<dbReference type="Proteomes" id="UP000001880">
    <property type="component" value="Chromosome"/>
</dbReference>
<keyword evidence="6 12" id="KW-0695">RNA-directed DNA polymerase</keyword>
<feature type="domain" description="Reverse transcriptase" evidence="11">
    <location>
        <begin position="142"/>
        <end position="374"/>
    </location>
</feature>
<evidence type="ECO:0000256" key="10">
    <source>
        <dbReference type="SAM" id="MobiDB-lite"/>
    </source>
</evidence>
<comment type="catalytic activity">
    <reaction evidence="9">
        <text>DNA(n) + a 2'-deoxyribonucleoside 5'-triphosphate = DNA(n+1) + diphosphate</text>
        <dbReference type="Rhea" id="RHEA:22508"/>
        <dbReference type="Rhea" id="RHEA-COMP:17339"/>
        <dbReference type="Rhea" id="RHEA-COMP:17340"/>
        <dbReference type="ChEBI" id="CHEBI:33019"/>
        <dbReference type="ChEBI" id="CHEBI:61560"/>
        <dbReference type="ChEBI" id="CHEBI:173112"/>
        <dbReference type="EC" id="2.7.7.49"/>
    </reaction>
</comment>
<dbReference type="GO" id="GO:0051607">
    <property type="term" value="P:defense response to virus"/>
    <property type="evidence" value="ECO:0007669"/>
    <property type="project" value="UniProtKB-KW"/>
</dbReference>
<evidence type="ECO:0000313" key="12">
    <source>
        <dbReference type="EMBL" id="ACY14119.1"/>
    </source>
</evidence>
<dbReference type="PRINTS" id="PR00866">
    <property type="entry name" value="RNADNAPOLMS"/>
</dbReference>
<dbReference type="HOGENOM" id="CLU_028398_4_0_7"/>
<dbReference type="CDD" id="cd03487">
    <property type="entry name" value="RT_Bac_retron_II"/>
    <property type="match status" value="1"/>
</dbReference>